<name>A0ACD2U3Y0_9PSED</name>
<comment type="caution">
    <text evidence="1">The sequence shown here is derived from an EMBL/GenBank/DDBJ whole genome shotgun (WGS) entry which is preliminary data.</text>
</comment>
<sequence length="456" mass="49512">MHVVRFPVYQRGHMVRLSMVLLGHEFVRKRWSALALTGIVWGAAGVGIFIDALDGVLYFPLHLFGYLLLLEALILLLVPAPQAGTAAALRKARGLAFLLLGLLIVDRQHAAGLILAVLFGGAFLLDGGFRLAAAVVVRFVGWQVSLLTGLFEIGFGVFIFEPYPTLYKGTVPFCIGMSLFLTGCALLRQAVRFKNQPPLASPVEGPAPANSGAVVIHVWTPSGTVDDTLVRNRLLNRYIAAVDINGVISAGHAALECGPDIYISHYPLDDIDRSAGDFVRLLRATPNNDVAGRFLPDYAGEVADWCPSSVQVSFAHYDARRLSAFWAEYRQNSTYNLTSRNCSSAVAHSLEAALEGAMNRGHSSMLDFARVIFSPEFWVAAQVRKRAEAMAWTPGLVLDYARALHAAIEPAPPGWHSIYAVSKRAFGYVATALRGREVHPVQPPPVHPSDDSSTSS</sequence>
<proteinExistence type="predicted"/>
<keyword evidence="2" id="KW-1185">Reference proteome</keyword>
<reference evidence="1" key="1">
    <citation type="submission" date="2017-05" db="EMBL/GenBank/DDBJ databases">
        <authorList>
            <person name="Varghese N."/>
            <person name="Submissions S."/>
        </authorList>
    </citation>
    <scope>NUCLEOTIDE SEQUENCE</scope>
    <source>
        <strain evidence="1">LMG 28168</strain>
    </source>
</reference>
<dbReference type="Proteomes" id="UP001158048">
    <property type="component" value="Unassembled WGS sequence"/>
</dbReference>
<dbReference type="EMBL" id="FXUY01000001">
    <property type="protein sequence ID" value="SMQ24699.1"/>
    <property type="molecule type" value="Genomic_DNA"/>
</dbReference>
<accession>A0ACD2U3Y0</accession>
<gene>
    <name evidence="1" type="ORF">SAMN04488483_1829</name>
</gene>
<protein>
    <submittedName>
        <fullName evidence="1">Uncharacterized membrane protein HdeD, DUF308 family</fullName>
    </submittedName>
</protein>
<evidence type="ECO:0000313" key="2">
    <source>
        <dbReference type="Proteomes" id="UP001158048"/>
    </source>
</evidence>
<organism evidence="1 2">
    <name type="scientific">Pseudomonas helmanticensis</name>
    <dbReference type="NCBI Taxonomy" id="1471381"/>
    <lineage>
        <taxon>Bacteria</taxon>
        <taxon>Pseudomonadati</taxon>
        <taxon>Pseudomonadota</taxon>
        <taxon>Gammaproteobacteria</taxon>
        <taxon>Pseudomonadales</taxon>
        <taxon>Pseudomonadaceae</taxon>
        <taxon>Pseudomonas</taxon>
    </lineage>
</organism>
<evidence type="ECO:0000313" key="1">
    <source>
        <dbReference type="EMBL" id="SMQ24699.1"/>
    </source>
</evidence>